<gene>
    <name evidence="2" type="ORF">AXG93_2817s1300</name>
</gene>
<accession>A0A176W4E2</accession>
<organism evidence="2 3">
    <name type="scientific">Marchantia polymorpha subsp. ruderalis</name>
    <dbReference type="NCBI Taxonomy" id="1480154"/>
    <lineage>
        <taxon>Eukaryota</taxon>
        <taxon>Viridiplantae</taxon>
        <taxon>Streptophyta</taxon>
        <taxon>Embryophyta</taxon>
        <taxon>Marchantiophyta</taxon>
        <taxon>Marchantiopsida</taxon>
        <taxon>Marchantiidae</taxon>
        <taxon>Marchantiales</taxon>
        <taxon>Marchantiaceae</taxon>
        <taxon>Marchantia</taxon>
    </lineage>
</organism>
<reference evidence="2" key="1">
    <citation type="submission" date="2016-03" db="EMBL/GenBank/DDBJ databases">
        <title>Mechanisms controlling the formation of the plant cell surface in tip-growing cells are functionally conserved among land plants.</title>
        <authorList>
            <person name="Honkanen S."/>
            <person name="Jones V.A."/>
            <person name="Morieri G."/>
            <person name="Champion C."/>
            <person name="Hetherington A.J."/>
            <person name="Kelly S."/>
            <person name="Saint-Marcoux D."/>
            <person name="Proust H."/>
            <person name="Prescott H."/>
            <person name="Dolan L."/>
        </authorList>
    </citation>
    <scope>NUCLEOTIDE SEQUENCE [LARGE SCALE GENOMIC DNA]</scope>
    <source>
        <tissue evidence="2">Whole gametophyte</tissue>
    </source>
</reference>
<name>A0A176W4E2_MARPO</name>
<sequence>MNIRAKASERKEEIREEDEGKKIRRREEDELEQGSRKQRKSMAGAGINLVQHQIQRLLSSFGEVSCKLQMVG</sequence>
<dbReference type="Proteomes" id="UP000077202">
    <property type="component" value="Unassembled WGS sequence"/>
</dbReference>
<evidence type="ECO:0000313" key="2">
    <source>
        <dbReference type="EMBL" id="OAE27325.1"/>
    </source>
</evidence>
<protein>
    <submittedName>
        <fullName evidence="2">Uncharacterized protein</fullName>
    </submittedName>
</protein>
<keyword evidence="3" id="KW-1185">Reference proteome</keyword>
<evidence type="ECO:0000256" key="1">
    <source>
        <dbReference type="SAM" id="MobiDB-lite"/>
    </source>
</evidence>
<feature type="region of interest" description="Disordered" evidence="1">
    <location>
        <begin position="1"/>
        <end position="44"/>
    </location>
</feature>
<dbReference type="EMBL" id="LVLJ01001921">
    <property type="protein sequence ID" value="OAE27325.1"/>
    <property type="molecule type" value="Genomic_DNA"/>
</dbReference>
<proteinExistence type="predicted"/>
<evidence type="ECO:0000313" key="3">
    <source>
        <dbReference type="Proteomes" id="UP000077202"/>
    </source>
</evidence>
<dbReference type="AlphaFoldDB" id="A0A176W4E2"/>
<comment type="caution">
    <text evidence="2">The sequence shown here is derived from an EMBL/GenBank/DDBJ whole genome shotgun (WGS) entry which is preliminary data.</text>
</comment>
<feature type="compositionally biased region" description="Basic and acidic residues" evidence="1">
    <location>
        <begin position="1"/>
        <end position="28"/>
    </location>
</feature>